<keyword evidence="2" id="KW-1185">Reference proteome</keyword>
<accession>A0A2T3ZAP4</accession>
<proteinExistence type="predicted"/>
<dbReference type="AlphaFoldDB" id="A0A2T3ZAP4"/>
<dbReference type="Proteomes" id="UP000240493">
    <property type="component" value="Unassembled WGS sequence"/>
</dbReference>
<gene>
    <name evidence="1" type="ORF">M441DRAFT_68881</name>
</gene>
<evidence type="ECO:0008006" key="3">
    <source>
        <dbReference type="Google" id="ProtNLM"/>
    </source>
</evidence>
<name>A0A2T3ZAP4_TRIA4</name>
<dbReference type="InterPro" id="IPR029032">
    <property type="entry name" value="AhpD-like"/>
</dbReference>
<evidence type="ECO:0000313" key="1">
    <source>
        <dbReference type="EMBL" id="PTB41875.1"/>
    </source>
</evidence>
<dbReference type="PANTHER" id="PTHR34846:SF11">
    <property type="entry name" value="4-CARBOXYMUCONOLACTONE DECARBOXYLASE FAMILY PROTEIN (AFU_ORTHOLOGUE AFUA_6G11590)"/>
    <property type="match status" value="1"/>
</dbReference>
<sequence length="183" mass="20218">MRLPYVPNPPVDLDAAGRAVLSQILARRGASGLISLDWALLHSPIIAGGWYSFFGAIYSGSIFLHDLLELAVCRVALLNRAWYQYDGHVRVLARCEGFDLVKLKIQWAVLRYADAMTKDIAVHDTVFRDLRNSGLNDREIIELTLTIAAYNGVSRFLVALDVGERNSKPTVIEATDPSNSSSS</sequence>
<evidence type="ECO:0000313" key="2">
    <source>
        <dbReference type="Proteomes" id="UP000240493"/>
    </source>
</evidence>
<reference evidence="1 2" key="1">
    <citation type="submission" date="2016-07" db="EMBL/GenBank/DDBJ databases">
        <title>Multiple horizontal gene transfer events from other fungi enriched the ability of initially mycotrophic Trichoderma (Ascomycota) to feed on dead plant biomass.</title>
        <authorList>
            <consortium name="DOE Joint Genome Institute"/>
            <person name="Aerts A."/>
            <person name="Atanasova L."/>
            <person name="Chenthamara K."/>
            <person name="Zhang J."/>
            <person name="Grujic M."/>
            <person name="Henrissat B."/>
            <person name="Kuo A."/>
            <person name="Salamov A."/>
            <person name="Lipzen A."/>
            <person name="Labutti K."/>
            <person name="Barry K."/>
            <person name="Miao Y."/>
            <person name="Rahimi M.J."/>
            <person name="Shen Q."/>
            <person name="Grigoriev I.V."/>
            <person name="Kubicek C.P."/>
            <person name="Druzhinina I.S."/>
        </authorList>
    </citation>
    <scope>NUCLEOTIDE SEQUENCE [LARGE SCALE GENOMIC DNA]</scope>
    <source>
        <strain evidence="1 2">CBS 433.97</strain>
    </source>
</reference>
<dbReference type="OrthoDB" id="9998495at2759"/>
<protein>
    <recommendedName>
        <fullName evidence="3">Carboxymuconolactone decarboxylase-like domain-containing protein</fullName>
    </recommendedName>
</protein>
<dbReference type="SUPFAM" id="SSF69118">
    <property type="entry name" value="AhpD-like"/>
    <property type="match status" value="1"/>
</dbReference>
<dbReference type="Gene3D" id="1.20.1290.10">
    <property type="entry name" value="AhpD-like"/>
    <property type="match status" value="1"/>
</dbReference>
<dbReference type="EMBL" id="KZ679261">
    <property type="protein sequence ID" value="PTB41875.1"/>
    <property type="molecule type" value="Genomic_DNA"/>
</dbReference>
<organism evidence="1 2">
    <name type="scientific">Trichoderma asperellum (strain ATCC 204424 / CBS 433.97 / NBRC 101777)</name>
    <dbReference type="NCBI Taxonomy" id="1042311"/>
    <lineage>
        <taxon>Eukaryota</taxon>
        <taxon>Fungi</taxon>
        <taxon>Dikarya</taxon>
        <taxon>Ascomycota</taxon>
        <taxon>Pezizomycotina</taxon>
        <taxon>Sordariomycetes</taxon>
        <taxon>Hypocreomycetidae</taxon>
        <taxon>Hypocreales</taxon>
        <taxon>Hypocreaceae</taxon>
        <taxon>Trichoderma</taxon>
    </lineage>
</organism>
<dbReference type="PANTHER" id="PTHR34846">
    <property type="entry name" value="4-CARBOXYMUCONOLACTONE DECARBOXYLASE FAMILY PROTEIN (AFU_ORTHOLOGUE AFUA_6G11590)"/>
    <property type="match status" value="1"/>
</dbReference>